<dbReference type="Proteomes" id="UP001189429">
    <property type="component" value="Unassembled WGS sequence"/>
</dbReference>
<evidence type="ECO:0000313" key="1">
    <source>
        <dbReference type="EMBL" id="CAK0891645.1"/>
    </source>
</evidence>
<proteinExistence type="predicted"/>
<reference evidence="1" key="1">
    <citation type="submission" date="2023-10" db="EMBL/GenBank/DDBJ databases">
        <authorList>
            <person name="Chen Y."/>
            <person name="Shah S."/>
            <person name="Dougan E. K."/>
            <person name="Thang M."/>
            <person name="Chan C."/>
        </authorList>
    </citation>
    <scope>NUCLEOTIDE SEQUENCE [LARGE SCALE GENOMIC DNA]</scope>
</reference>
<comment type="caution">
    <text evidence="1">The sequence shown here is derived from an EMBL/GenBank/DDBJ whole genome shotgun (WGS) entry which is preliminary data.</text>
</comment>
<sequence length="139" mass="15515">MDLQVLSPRMLVGMVEDGIYRRLMREALRGRPPDPGPIRFALAGLRAQGHNEMVQLLEALIAGGLVSQYDLYVERSETDPSCQWCKLALGTTHHRLFKCPASRTWAEELGLKEIALAGRAAAPDDLGMLRGWVNLKFDQ</sequence>
<accession>A0ABN9WXL1</accession>
<dbReference type="EMBL" id="CAUYUJ010019502">
    <property type="protein sequence ID" value="CAK0891645.1"/>
    <property type="molecule type" value="Genomic_DNA"/>
</dbReference>
<organism evidence="1 2">
    <name type="scientific">Prorocentrum cordatum</name>
    <dbReference type="NCBI Taxonomy" id="2364126"/>
    <lineage>
        <taxon>Eukaryota</taxon>
        <taxon>Sar</taxon>
        <taxon>Alveolata</taxon>
        <taxon>Dinophyceae</taxon>
        <taxon>Prorocentrales</taxon>
        <taxon>Prorocentraceae</taxon>
        <taxon>Prorocentrum</taxon>
    </lineage>
</organism>
<feature type="non-terminal residue" evidence="1">
    <location>
        <position position="139"/>
    </location>
</feature>
<name>A0ABN9WXL1_9DINO</name>
<gene>
    <name evidence="1" type="ORF">PCOR1329_LOCUS71519</name>
</gene>
<keyword evidence="2" id="KW-1185">Reference proteome</keyword>
<evidence type="ECO:0000313" key="2">
    <source>
        <dbReference type="Proteomes" id="UP001189429"/>
    </source>
</evidence>
<protein>
    <submittedName>
        <fullName evidence="1">Uncharacterized protein</fullName>
    </submittedName>
</protein>